<dbReference type="InterPro" id="IPR055826">
    <property type="entry name" value="DUF7402"/>
</dbReference>
<dbReference type="Proteomes" id="UP000464314">
    <property type="component" value="Chromosome"/>
</dbReference>
<dbReference type="KEGG" id="anr:Ana3638_13245"/>
<protein>
    <submittedName>
        <fullName evidence="2">Carbohydrate-binding protein</fullName>
    </submittedName>
</protein>
<sequence>MPEFVLKVLDRENSIIASNQGTGEVNLFCQREYCPGDKLILETSKENIYVWLQFDDALGKSLTFITGEVCYEIPFGEKRFNLSPKAFLGNKHLLTVKAAKEFEYKAYRNLAVNIYDQHGTVNCYPHASANVETRGESVFAAKNAIDGITINDSHGNWPYASWGINKQEDAAIKVEFGRTVEADCVLLYTRADFPHDNWWKSVTLTFSNGKSIVAELDKSDRPHEIRFEKMQISWVQLSELIKSEDPSPFPALTQIEIYGTDISI</sequence>
<evidence type="ECO:0000313" key="3">
    <source>
        <dbReference type="Proteomes" id="UP000464314"/>
    </source>
</evidence>
<dbReference type="Pfam" id="PF24135">
    <property type="entry name" value="DUF7402"/>
    <property type="match status" value="1"/>
</dbReference>
<dbReference type="EMBL" id="CP048000">
    <property type="protein sequence ID" value="QHQ61620.1"/>
    <property type="molecule type" value="Genomic_DNA"/>
</dbReference>
<dbReference type="InterPro" id="IPR008979">
    <property type="entry name" value="Galactose-bd-like_sf"/>
</dbReference>
<dbReference type="RefSeq" id="WP_161838445.1">
    <property type="nucleotide sequence ID" value="NZ_CP048000.1"/>
</dbReference>
<evidence type="ECO:0000259" key="1">
    <source>
        <dbReference type="Pfam" id="PF24135"/>
    </source>
</evidence>
<keyword evidence="3" id="KW-1185">Reference proteome</keyword>
<organism evidence="2 3">
    <name type="scientific">Anaerocolumna sedimenticola</name>
    <dbReference type="NCBI Taxonomy" id="2696063"/>
    <lineage>
        <taxon>Bacteria</taxon>
        <taxon>Bacillati</taxon>
        <taxon>Bacillota</taxon>
        <taxon>Clostridia</taxon>
        <taxon>Lachnospirales</taxon>
        <taxon>Lachnospiraceae</taxon>
        <taxon>Anaerocolumna</taxon>
    </lineage>
</organism>
<accession>A0A6P1TK90</accession>
<dbReference type="SUPFAM" id="SSF49785">
    <property type="entry name" value="Galactose-binding domain-like"/>
    <property type="match status" value="1"/>
</dbReference>
<name>A0A6P1TK90_9FIRM</name>
<reference evidence="2 3" key="1">
    <citation type="submission" date="2020-01" db="EMBL/GenBank/DDBJ databases">
        <title>Genome analysis of Anaerocolumna sp. CBA3638.</title>
        <authorList>
            <person name="Kim J."/>
            <person name="Roh S.W."/>
        </authorList>
    </citation>
    <scope>NUCLEOTIDE SEQUENCE [LARGE SCALE GENOMIC DNA]</scope>
    <source>
        <strain evidence="2 3">CBA3638</strain>
    </source>
</reference>
<evidence type="ECO:0000313" key="2">
    <source>
        <dbReference type="EMBL" id="QHQ61620.1"/>
    </source>
</evidence>
<proteinExistence type="predicted"/>
<feature type="domain" description="DUF7402" evidence="1">
    <location>
        <begin position="127"/>
        <end position="237"/>
    </location>
</feature>
<dbReference type="AlphaFoldDB" id="A0A6P1TK90"/>
<gene>
    <name evidence="2" type="ORF">Ana3638_13245</name>
</gene>